<accession>A0A4R7V6A5</accession>
<comment type="caution">
    <text evidence="4">The sequence shown here is derived from an EMBL/GenBank/DDBJ whole genome shotgun (WGS) entry which is preliminary data.</text>
</comment>
<reference evidence="4 5" key="1">
    <citation type="submission" date="2019-03" db="EMBL/GenBank/DDBJ databases">
        <title>Genomic Encyclopedia of Archaeal and Bacterial Type Strains, Phase II (KMG-II): from individual species to whole genera.</title>
        <authorList>
            <person name="Goeker M."/>
        </authorList>
    </citation>
    <scope>NUCLEOTIDE SEQUENCE [LARGE SCALE GENOMIC DNA]</scope>
    <source>
        <strain evidence="4 5">DSM 45499</strain>
    </source>
</reference>
<dbReference type="EMBL" id="SOCP01000015">
    <property type="protein sequence ID" value="TDV43545.1"/>
    <property type="molecule type" value="Genomic_DNA"/>
</dbReference>
<dbReference type="PANTHER" id="PTHR43877:SF5">
    <property type="entry name" value="BLL8307 PROTEIN"/>
    <property type="match status" value="1"/>
</dbReference>
<dbReference type="RefSeq" id="WP_133906778.1">
    <property type="nucleotide sequence ID" value="NZ_SOCP01000015.1"/>
</dbReference>
<dbReference type="Proteomes" id="UP000294927">
    <property type="component" value="Unassembled WGS sequence"/>
</dbReference>
<dbReference type="PROSITE" id="PS51186">
    <property type="entry name" value="GNAT"/>
    <property type="match status" value="1"/>
</dbReference>
<dbReference type="OrthoDB" id="9803233at2"/>
<proteinExistence type="predicted"/>
<dbReference type="GO" id="GO:0016747">
    <property type="term" value="F:acyltransferase activity, transferring groups other than amino-acyl groups"/>
    <property type="evidence" value="ECO:0007669"/>
    <property type="project" value="InterPro"/>
</dbReference>
<dbReference type="InterPro" id="IPR000182">
    <property type="entry name" value="GNAT_dom"/>
</dbReference>
<evidence type="ECO:0000313" key="4">
    <source>
        <dbReference type="EMBL" id="TDV43545.1"/>
    </source>
</evidence>
<dbReference type="PANTHER" id="PTHR43877">
    <property type="entry name" value="AMINOALKYLPHOSPHONATE N-ACETYLTRANSFERASE-RELATED-RELATED"/>
    <property type="match status" value="1"/>
</dbReference>
<feature type="domain" description="N-acetyltransferase" evidence="3">
    <location>
        <begin position="3"/>
        <end position="151"/>
    </location>
</feature>
<keyword evidence="2" id="KW-0012">Acyltransferase</keyword>
<evidence type="ECO:0000259" key="3">
    <source>
        <dbReference type="PROSITE" id="PS51186"/>
    </source>
</evidence>
<organism evidence="4 5">
    <name type="scientific">Actinophytocola oryzae</name>
    <dbReference type="NCBI Taxonomy" id="502181"/>
    <lineage>
        <taxon>Bacteria</taxon>
        <taxon>Bacillati</taxon>
        <taxon>Actinomycetota</taxon>
        <taxon>Actinomycetes</taxon>
        <taxon>Pseudonocardiales</taxon>
        <taxon>Pseudonocardiaceae</taxon>
    </lineage>
</organism>
<dbReference type="SUPFAM" id="SSF55729">
    <property type="entry name" value="Acyl-CoA N-acyltransferases (Nat)"/>
    <property type="match status" value="1"/>
</dbReference>
<dbReference type="Pfam" id="PF00583">
    <property type="entry name" value="Acetyltransf_1"/>
    <property type="match status" value="1"/>
</dbReference>
<keyword evidence="5" id="KW-1185">Reference proteome</keyword>
<dbReference type="Gene3D" id="3.40.630.30">
    <property type="match status" value="1"/>
</dbReference>
<dbReference type="AlphaFoldDB" id="A0A4R7V6A5"/>
<gene>
    <name evidence="4" type="ORF">CLV71_1157</name>
</gene>
<evidence type="ECO:0000256" key="1">
    <source>
        <dbReference type="ARBA" id="ARBA00022679"/>
    </source>
</evidence>
<dbReference type="CDD" id="cd04301">
    <property type="entry name" value="NAT_SF"/>
    <property type="match status" value="1"/>
</dbReference>
<sequence length="151" mass="17056">MQILVDDLTGADVAELLGEHLRDMRTITPVEHAYALDLDELRRPEITFWTAYDDGVLLGCAALKQLSPTHGEVKSMRTSANRTRGGVASLLLDHLVGEARRRGYTKLSLETGTDEFFLPARRLYEKFGFTYCDAFGEYEPSPHNTFMTRDL</sequence>
<dbReference type="InterPro" id="IPR016181">
    <property type="entry name" value="Acyl_CoA_acyltransferase"/>
</dbReference>
<name>A0A4R7V6A5_9PSEU</name>
<keyword evidence="1 4" id="KW-0808">Transferase</keyword>
<protein>
    <submittedName>
        <fullName evidence="4">Putative acetyltransferase</fullName>
    </submittedName>
</protein>
<dbReference type="InterPro" id="IPR050832">
    <property type="entry name" value="Bact_Acetyltransf"/>
</dbReference>
<evidence type="ECO:0000256" key="2">
    <source>
        <dbReference type="ARBA" id="ARBA00023315"/>
    </source>
</evidence>
<evidence type="ECO:0000313" key="5">
    <source>
        <dbReference type="Proteomes" id="UP000294927"/>
    </source>
</evidence>